<dbReference type="Proteomes" id="UP001150907">
    <property type="component" value="Unassembled WGS sequence"/>
</dbReference>
<feature type="compositionally biased region" description="Basic and acidic residues" evidence="1">
    <location>
        <begin position="158"/>
        <end position="169"/>
    </location>
</feature>
<feature type="compositionally biased region" description="Polar residues" evidence="1">
    <location>
        <begin position="304"/>
        <end position="321"/>
    </location>
</feature>
<feature type="region of interest" description="Disordered" evidence="1">
    <location>
        <begin position="267"/>
        <end position="476"/>
    </location>
</feature>
<feature type="compositionally biased region" description="Polar residues" evidence="1">
    <location>
        <begin position="216"/>
        <end position="248"/>
    </location>
</feature>
<dbReference type="EMBL" id="JANBQF010000261">
    <property type="protein sequence ID" value="KAJ2002898.1"/>
    <property type="molecule type" value="Genomic_DNA"/>
</dbReference>
<feature type="region of interest" description="Disordered" evidence="1">
    <location>
        <begin position="26"/>
        <end position="69"/>
    </location>
</feature>
<protein>
    <submittedName>
        <fullName evidence="2">Uncharacterized protein</fullName>
    </submittedName>
</protein>
<feature type="compositionally biased region" description="Basic and acidic residues" evidence="1">
    <location>
        <begin position="322"/>
        <end position="336"/>
    </location>
</feature>
<dbReference type="AlphaFoldDB" id="A0A9W8BJ17"/>
<dbReference type="OrthoDB" id="5597470at2759"/>
<gene>
    <name evidence="2" type="ORF">H4R26_003361</name>
</gene>
<evidence type="ECO:0000256" key="1">
    <source>
        <dbReference type="SAM" id="MobiDB-lite"/>
    </source>
</evidence>
<evidence type="ECO:0000313" key="3">
    <source>
        <dbReference type="Proteomes" id="UP001150907"/>
    </source>
</evidence>
<evidence type="ECO:0000313" key="2">
    <source>
        <dbReference type="EMBL" id="KAJ2002898.1"/>
    </source>
</evidence>
<accession>A0A9W8BJ17</accession>
<feature type="compositionally biased region" description="Low complexity" evidence="1">
    <location>
        <begin position="267"/>
        <end position="303"/>
    </location>
</feature>
<organism evidence="2 3">
    <name type="scientific">Coemansia thaxteri</name>
    <dbReference type="NCBI Taxonomy" id="2663907"/>
    <lineage>
        <taxon>Eukaryota</taxon>
        <taxon>Fungi</taxon>
        <taxon>Fungi incertae sedis</taxon>
        <taxon>Zoopagomycota</taxon>
        <taxon>Kickxellomycotina</taxon>
        <taxon>Kickxellomycetes</taxon>
        <taxon>Kickxellales</taxon>
        <taxon>Kickxellaceae</taxon>
        <taxon>Coemansia</taxon>
    </lineage>
</organism>
<name>A0A9W8BJ17_9FUNG</name>
<keyword evidence="3" id="KW-1185">Reference proteome</keyword>
<reference evidence="2" key="1">
    <citation type="submission" date="2022-07" db="EMBL/GenBank/DDBJ databases">
        <title>Phylogenomic reconstructions and comparative analyses of Kickxellomycotina fungi.</title>
        <authorList>
            <person name="Reynolds N.K."/>
            <person name="Stajich J.E."/>
            <person name="Barry K."/>
            <person name="Grigoriev I.V."/>
            <person name="Crous P."/>
            <person name="Smith M.E."/>
        </authorList>
    </citation>
    <scope>NUCLEOTIDE SEQUENCE</scope>
    <source>
        <strain evidence="2">IMI 214461</strain>
    </source>
</reference>
<comment type="caution">
    <text evidence="2">The sequence shown here is derived from an EMBL/GenBank/DDBJ whole genome shotgun (WGS) entry which is preliminary data.</text>
</comment>
<feature type="region of interest" description="Disordered" evidence="1">
    <location>
        <begin position="120"/>
        <end position="255"/>
    </location>
</feature>
<feature type="compositionally biased region" description="Polar residues" evidence="1">
    <location>
        <begin position="50"/>
        <end position="59"/>
    </location>
</feature>
<feature type="compositionally biased region" description="Low complexity" evidence="1">
    <location>
        <begin position="201"/>
        <end position="215"/>
    </location>
</feature>
<proteinExistence type="predicted"/>
<feature type="compositionally biased region" description="Basic and acidic residues" evidence="1">
    <location>
        <begin position="432"/>
        <end position="446"/>
    </location>
</feature>
<sequence length="493" mass="52593">MPPRDNVADANRRSWGLGIVLNGNSALPRTLNHRPAASVSSADPVKSQGLLGNTTSGKSSSREEGQQQSTVYSFIHRVTRSISSFMTTEVDGGSADGRTGSKSYIEDMLESFYLSQGRPVPEWVHSPPPDPPLAEEPQSASVTDNEPAYKPASSSQQTRKEESETERSKPKSKRSSSTSGALKPFAKLNISWLSRPQNPLGPSSSSAGEEPSGSSRTRQLVSDLSASSLTSHRQTPAQASSAHDSGFNSPAPDLNVASVVPPVIVHVTDSGTTTSSSTRPCTPSTAMENLQSLSASGYSSQSANPQRYGQGKSPNIIQRSLTLDRWRRKDTAEKQRAASPISLASLLPREKTAGKSAEPGSLDDSPRAATPRSRSTRQRALGQESPWRFVSPPTPGAVPAALGKSKSHGAPSKEPSRQAWSILPIRLRRRKSDSSKREGGALEERVNSQIAQASADSEALLVPASNGEHESAKRAIPVASKVKKLFRLKGSHE</sequence>